<dbReference type="InterPro" id="IPR050980">
    <property type="entry name" value="2C_sensor_his_kinase"/>
</dbReference>
<evidence type="ECO:0000256" key="4">
    <source>
        <dbReference type="ARBA" id="ARBA00022741"/>
    </source>
</evidence>
<dbReference type="InterPro" id="IPR036890">
    <property type="entry name" value="HATPase_C_sf"/>
</dbReference>
<evidence type="ECO:0000259" key="9">
    <source>
        <dbReference type="PROSITE" id="PS50109"/>
    </source>
</evidence>
<dbReference type="AlphaFoldDB" id="A0A382NCH4"/>
<keyword evidence="4" id="KW-0547">Nucleotide-binding</keyword>
<proteinExistence type="predicted"/>
<dbReference type="GO" id="GO:0000155">
    <property type="term" value="F:phosphorelay sensor kinase activity"/>
    <property type="evidence" value="ECO:0007669"/>
    <property type="project" value="TreeGrafter"/>
</dbReference>
<keyword evidence="6" id="KW-0067">ATP-binding</keyword>
<dbReference type="GO" id="GO:0005886">
    <property type="term" value="C:plasma membrane"/>
    <property type="evidence" value="ECO:0007669"/>
    <property type="project" value="TreeGrafter"/>
</dbReference>
<accession>A0A382NCH4</accession>
<sequence length="370" mass="40655">MREQLQTEALARIAGATAPLVEETFNKVADEALARDLDYIELGMNELLHDKEEVLEETALRALEIPEIKGAISYEDGGDILASFSTSKSEVPPTADDFETARNSPLVRFTEPAELSILHHVGEDSESGFIFLQMEGDPLAAEREALDGKLIRQGLFAFTGGGGLILVVFMSFLRRLRRSREALAEKSQKLAETNRRLAQACKAAGVGAVTSHLMHALKNPLAGLRDYAREQREEGDGGEEGRLLTEATDRMQAIIEETLGTLSEAETDEATYSFSVAEILELASQRLEPAAEEAGVKLKIQDDAPEIELDNLRANLLVPILLNLGQNAIEASTEGEVKLEARQKAENLEFRVKDDGEGVSEQVRQRLFRP</sequence>
<keyword evidence="3" id="KW-0808">Transferase</keyword>
<keyword evidence="5" id="KW-0418">Kinase</keyword>
<dbReference type="EMBL" id="UINC01099273">
    <property type="protein sequence ID" value="SVC58410.1"/>
    <property type="molecule type" value="Genomic_DNA"/>
</dbReference>
<evidence type="ECO:0000313" key="10">
    <source>
        <dbReference type="EMBL" id="SVC58410.1"/>
    </source>
</evidence>
<evidence type="ECO:0000256" key="5">
    <source>
        <dbReference type="ARBA" id="ARBA00022777"/>
    </source>
</evidence>
<keyword evidence="8" id="KW-0812">Transmembrane</keyword>
<reference evidence="10" key="1">
    <citation type="submission" date="2018-05" db="EMBL/GenBank/DDBJ databases">
        <authorList>
            <person name="Lanie J.A."/>
            <person name="Ng W.-L."/>
            <person name="Kazmierczak K.M."/>
            <person name="Andrzejewski T.M."/>
            <person name="Davidsen T.M."/>
            <person name="Wayne K.J."/>
            <person name="Tettelin H."/>
            <person name="Glass J.I."/>
            <person name="Rusch D."/>
            <person name="Podicherti R."/>
            <person name="Tsui H.-C.T."/>
            <person name="Winkler M.E."/>
        </authorList>
    </citation>
    <scope>NUCLEOTIDE SEQUENCE</scope>
</reference>
<dbReference type="InterPro" id="IPR005467">
    <property type="entry name" value="His_kinase_dom"/>
</dbReference>
<keyword evidence="7" id="KW-0175">Coiled coil</keyword>
<evidence type="ECO:0000256" key="1">
    <source>
        <dbReference type="ARBA" id="ARBA00000085"/>
    </source>
</evidence>
<evidence type="ECO:0000256" key="7">
    <source>
        <dbReference type="SAM" id="Coils"/>
    </source>
</evidence>
<dbReference type="PANTHER" id="PTHR44936">
    <property type="entry name" value="SENSOR PROTEIN CREC"/>
    <property type="match status" value="1"/>
</dbReference>
<protein>
    <recommendedName>
        <fullName evidence="2">histidine kinase</fullName>
        <ecNumber evidence="2">2.7.13.3</ecNumber>
    </recommendedName>
</protein>
<evidence type="ECO:0000256" key="8">
    <source>
        <dbReference type="SAM" id="Phobius"/>
    </source>
</evidence>
<keyword evidence="8" id="KW-0472">Membrane</keyword>
<evidence type="ECO:0000256" key="2">
    <source>
        <dbReference type="ARBA" id="ARBA00012438"/>
    </source>
</evidence>
<dbReference type="Gene3D" id="3.30.565.10">
    <property type="entry name" value="Histidine kinase-like ATPase, C-terminal domain"/>
    <property type="match status" value="1"/>
</dbReference>
<name>A0A382NCH4_9ZZZZ</name>
<dbReference type="PROSITE" id="PS50109">
    <property type="entry name" value="HIS_KIN"/>
    <property type="match status" value="1"/>
</dbReference>
<organism evidence="10">
    <name type="scientific">marine metagenome</name>
    <dbReference type="NCBI Taxonomy" id="408172"/>
    <lineage>
        <taxon>unclassified sequences</taxon>
        <taxon>metagenomes</taxon>
        <taxon>ecological metagenomes</taxon>
    </lineage>
</organism>
<evidence type="ECO:0000256" key="3">
    <source>
        <dbReference type="ARBA" id="ARBA00022679"/>
    </source>
</evidence>
<dbReference type="EC" id="2.7.13.3" evidence="2"/>
<gene>
    <name evidence="10" type="ORF">METZ01_LOCUS311264</name>
</gene>
<dbReference type="InterPro" id="IPR003594">
    <property type="entry name" value="HATPase_dom"/>
</dbReference>
<keyword evidence="8" id="KW-1133">Transmembrane helix</keyword>
<evidence type="ECO:0000256" key="6">
    <source>
        <dbReference type="ARBA" id="ARBA00022840"/>
    </source>
</evidence>
<feature type="coiled-coil region" evidence="7">
    <location>
        <begin position="173"/>
        <end position="203"/>
    </location>
</feature>
<comment type="catalytic activity">
    <reaction evidence="1">
        <text>ATP + protein L-histidine = ADP + protein N-phospho-L-histidine.</text>
        <dbReference type="EC" id="2.7.13.3"/>
    </reaction>
</comment>
<dbReference type="SUPFAM" id="SSF55874">
    <property type="entry name" value="ATPase domain of HSP90 chaperone/DNA topoisomerase II/histidine kinase"/>
    <property type="match status" value="1"/>
</dbReference>
<dbReference type="PANTHER" id="PTHR44936:SF10">
    <property type="entry name" value="SENSOR PROTEIN RSTB"/>
    <property type="match status" value="1"/>
</dbReference>
<feature type="transmembrane region" description="Helical" evidence="8">
    <location>
        <begin position="155"/>
        <end position="173"/>
    </location>
</feature>
<feature type="domain" description="Histidine kinase" evidence="9">
    <location>
        <begin position="212"/>
        <end position="370"/>
    </location>
</feature>
<feature type="non-terminal residue" evidence="10">
    <location>
        <position position="370"/>
    </location>
</feature>
<dbReference type="Pfam" id="PF02518">
    <property type="entry name" value="HATPase_c"/>
    <property type="match status" value="1"/>
</dbReference>
<dbReference type="GO" id="GO:0005524">
    <property type="term" value="F:ATP binding"/>
    <property type="evidence" value="ECO:0007669"/>
    <property type="project" value="UniProtKB-KW"/>
</dbReference>